<dbReference type="EMBL" id="BPLQ01014930">
    <property type="protein sequence ID" value="GIY84456.1"/>
    <property type="molecule type" value="Genomic_DNA"/>
</dbReference>
<name>A0AAV4WNI6_9ARAC</name>
<gene>
    <name evidence="1" type="ORF">CDAR_278851</name>
</gene>
<comment type="caution">
    <text evidence="1">The sequence shown here is derived from an EMBL/GenBank/DDBJ whole genome shotgun (WGS) entry which is preliminary data.</text>
</comment>
<proteinExistence type="predicted"/>
<protein>
    <submittedName>
        <fullName evidence="1">Uncharacterized protein</fullName>
    </submittedName>
</protein>
<organism evidence="1 2">
    <name type="scientific">Caerostris darwini</name>
    <dbReference type="NCBI Taxonomy" id="1538125"/>
    <lineage>
        <taxon>Eukaryota</taxon>
        <taxon>Metazoa</taxon>
        <taxon>Ecdysozoa</taxon>
        <taxon>Arthropoda</taxon>
        <taxon>Chelicerata</taxon>
        <taxon>Arachnida</taxon>
        <taxon>Araneae</taxon>
        <taxon>Araneomorphae</taxon>
        <taxon>Entelegynae</taxon>
        <taxon>Araneoidea</taxon>
        <taxon>Araneidae</taxon>
        <taxon>Caerostris</taxon>
    </lineage>
</organism>
<reference evidence="1 2" key="1">
    <citation type="submission" date="2021-06" db="EMBL/GenBank/DDBJ databases">
        <title>Caerostris darwini draft genome.</title>
        <authorList>
            <person name="Kono N."/>
            <person name="Arakawa K."/>
        </authorList>
    </citation>
    <scope>NUCLEOTIDE SEQUENCE [LARGE SCALE GENOMIC DNA]</scope>
</reference>
<dbReference type="AlphaFoldDB" id="A0AAV4WNI6"/>
<accession>A0AAV4WNI6</accession>
<keyword evidence="2" id="KW-1185">Reference proteome</keyword>
<evidence type="ECO:0000313" key="2">
    <source>
        <dbReference type="Proteomes" id="UP001054837"/>
    </source>
</evidence>
<sequence>MGHKNRHFNSLCSKATRIAQVAGLDPPARNTMPSQRESSPAVRPRCDIYCTHKKKKRTSSGESVAISISNRPRPHSMLVKRMFPAEKSLWRHLDGLIAQGGRRQGAPPKRIFEKRIKEMGPILVLMECSILLKAWCVPINTHKIYVGI</sequence>
<evidence type="ECO:0000313" key="1">
    <source>
        <dbReference type="EMBL" id="GIY84456.1"/>
    </source>
</evidence>
<dbReference type="Proteomes" id="UP001054837">
    <property type="component" value="Unassembled WGS sequence"/>
</dbReference>